<organism evidence="2 3">
    <name type="scientific">Rubroshorea leprosula</name>
    <dbReference type="NCBI Taxonomy" id="152421"/>
    <lineage>
        <taxon>Eukaryota</taxon>
        <taxon>Viridiplantae</taxon>
        <taxon>Streptophyta</taxon>
        <taxon>Embryophyta</taxon>
        <taxon>Tracheophyta</taxon>
        <taxon>Spermatophyta</taxon>
        <taxon>Magnoliopsida</taxon>
        <taxon>eudicotyledons</taxon>
        <taxon>Gunneridae</taxon>
        <taxon>Pentapetalae</taxon>
        <taxon>rosids</taxon>
        <taxon>malvids</taxon>
        <taxon>Malvales</taxon>
        <taxon>Dipterocarpaceae</taxon>
        <taxon>Rubroshorea</taxon>
    </lineage>
</organism>
<keyword evidence="3" id="KW-1185">Reference proteome</keyword>
<reference evidence="2 3" key="1">
    <citation type="journal article" date="2021" name="Commun. Biol.">
        <title>The genome of Shorea leprosula (Dipterocarpaceae) highlights the ecological relevance of drought in aseasonal tropical rainforests.</title>
        <authorList>
            <person name="Ng K.K.S."/>
            <person name="Kobayashi M.J."/>
            <person name="Fawcett J.A."/>
            <person name="Hatakeyama M."/>
            <person name="Paape T."/>
            <person name="Ng C.H."/>
            <person name="Ang C.C."/>
            <person name="Tnah L.H."/>
            <person name="Lee C.T."/>
            <person name="Nishiyama T."/>
            <person name="Sese J."/>
            <person name="O'Brien M.J."/>
            <person name="Copetti D."/>
            <person name="Mohd Noor M.I."/>
            <person name="Ong R.C."/>
            <person name="Putra M."/>
            <person name="Sireger I.Z."/>
            <person name="Indrioko S."/>
            <person name="Kosugi Y."/>
            <person name="Izuno A."/>
            <person name="Isagi Y."/>
            <person name="Lee S.L."/>
            <person name="Shimizu K.K."/>
        </authorList>
    </citation>
    <scope>NUCLEOTIDE SEQUENCE [LARGE SCALE GENOMIC DNA]</scope>
    <source>
        <strain evidence="2">214</strain>
    </source>
</reference>
<comment type="caution">
    <text evidence="2">The sequence shown here is derived from an EMBL/GenBank/DDBJ whole genome shotgun (WGS) entry which is preliminary data.</text>
</comment>
<evidence type="ECO:0000313" key="3">
    <source>
        <dbReference type="Proteomes" id="UP001054252"/>
    </source>
</evidence>
<dbReference type="Proteomes" id="UP001054252">
    <property type="component" value="Unassembled WGS sequence"/>
</dbReference>
<dbReference type="AlphaFoldDB" id="A0AAV5LFQ2"/>
<protein>
    <submittedName>
        <fullName evidence="2">Uncharacterized protein</fullName>
    </submittedName>
</protein>
<evidence type="ECO:0000313" key="2">
    <source>
        <dbReference type="EMBL" id="GKV36088.1"/>
    </source>
</evidence>
<keyword evidence="1" id="KW-0175">Coiled coil</keyword>
<proteinExistence type="predicted"/>
<feature type="coiled-coil region" evidence="1">
    <location>
        <begin position="86"/>
        <end position="141"/>
    </location>
</feature>
<dbReference type="EMBL" id="BPVZ01000114">
    <property type="protein sequence ID" value="GKV36088.1"/>
    <property type="molecule type" value="Genomic_DNA"/>
</dbReference>
<accession>A0AAV5LFQ2</accession>
<sequence>MENNKKDDANKQCIDDGVEAADLVITERFLQELLRSTGTNSFTQQQLGQAADISLAELSSLEGDPDRLARKRKIDREYRVRCKEKENQMRCNLGTLEQENRQLQQENEFLKTNNGLVNQLLQTQSKELDQRRNEIEKLKLENRKQIVLVHTLSDLLVSLYCN</sequence>
<gene>
    <name evidence="2" type="ORF">SLEP1_g44257</name>
</gene>
<name>A0AAV5LFQ2_9ROSI</name>
<evidence type="ECO:0000256" key="1">
    <source>
        <dbReference type="SAM" id="Coils"/>
    </source>
</evidence>